<name>A0A6G1JEP7_9PLEO</name>
<dbReference type="Proteomes" id="UP000799291">
    <property type="component" value="Unassembled WGS sequence"/>
</dbReference>
<proteinExistence type="predicted"/>
<dbReference type="AlphaFoldDB" id="A0A6G1JEP7"/>
<dbReference type="EMBL" id="MU005573">
    <property type="protein sequence ID" value="KAF2688711.1"/>
    <property type="molecule type" value="Genomic_DNA"/>
</dbReference>
<evidence type="ECO:0000313" key="1">
    <source>
        <dbReference type="EMBL" id="KAF2688711.1"/>
    </source>
</evidence>
<accession>A0A6G1JEP7</accession>
<evidence type="ECO:0000313" key="2">
    <source>
        <dbReference type="Proteomes" id="UP000799291"/>
    </source>
</evidence>
<organism evidence="1 2">
    <name type="scientific">Lentithecium fluviatile CBS 122367</name>
    <dbReference type="NCBI Taxonomy" id="1168545"/>
    <lineage>
        <taxon>Eukaryota</taxon>
        <taxon>Fungi</taxon>
        <taxon>Dikarya</taxon>
        <taxon>Ascomycota</taxon>
        <taxon>Pezizomycotina</taxon>
        <taxon>Dothideomycetes</taxon>
        <taxon>Pleosporomycetidae</taxon>
        <taxon>Pleosporales</taxon>
        <taxon>Massarineae</taxon>
        <taxon>Lentitheciaceae</taxon>
        <taxon>Lentithecium</taxon>
    </lineage>
</organism>
<reference evidence="1" key="1">
    <citation type="journal article" date="2020" name="Stud. Mycol.">
        <title>101 Dothideomycetes genomes: a test case for predicting lifestyles and emergence of pathogens.</title>
        <authorList>
            <person name="Haridas S."/>
            <person name="Albert R."/>
            <person name="Binder M."/>
            <person name="Bloem J."/>
            <person name="Labutti K."/>
            <person name="Salamov A."/>
            <person name="Andreopoulos B."/>
            <person name="Baker S."/>
            <person name="Barry K."/>
            <person name="Bills G."/>
            <person name="Bluhm B."/>
            <person name="Cannon C."/>
            <person name="Castanera R."/>
            <person name="Culley D."/>
            <person name="Daum C."/>
            <person name="Ezra D."/>
            <person name="Gonzalez J."/>
            <person name="Henrissat B."/>
            <person name="Kuo A."/>
            <person name="Liang C."/>
            <person name="Lipzen A."/>
            <person name="Lutzoni F."/>
            <person name="Magnuson J."/>
            <person name="Mondo S."/>
            <person name="Nolan M."/>
            <person name="Ohm R."/>
            <person name="Pangilinan J."/>
            <person name="Park H.-J."/>
            <person name="Ramirez L."/>
            <person name="Alfaro M."/>
            <person name="Sun H."/>
            <person name="Tritt A."/>
            <person name="Yoshinaga Y."/>
            <person name="Zwiers L.-H."/>
            <person name="Turgeon B."/>
            <person name="Goodwin S."/>
            <person name="Spatafora J."/>
            <person name="Crous P."/>
            <person name="Grigoriev I."/>
        </authorList>
    </citation>
    <scope>NUCLEOTIDE SEQUENCE</scope>
    <source>
        <strain evidence="1">CBS 122367</strain>
    </source>
</reference>
<gene>
    <name evidence="1" type="ORF">K458DRAFT_151450</name>
</gene>
<protein>
    <submittedName>
        <fullName evidence="1">Uncharacterized protein</fullName>
    </submittedName>
</protein>
<keyword evidence="2" id="KW-1185">Reference proteome</keyword>
<sequence length="180" mass="19936">MYNHPTMAFSGIFITQKFLDTRSCSSIRGIDTPCFPIGMVLSILRWRSDPPARLAFPWSRAFTSSSGIGTVVVLSSRRLVRGSEGNWYDGLDRAGLTVAVLAAGCAVRGRCIRRSAVVICISQPIFQRLWSGSPREAYNLDCMAHIDWFLAEKSINREVQSEQAPGTVKRCQDAGFIRAC</sequence>